<proteinExistence type="predicted"/>
<reference evidence="2 3" key="1">
    <citation type="submission" date="2016-08" db="EMBL/GenBank/DDBJ databases">
        <title>Genome sequence of Clavibacter michiganensis subsp. michiganensis strain CASJ007.</title>
        <authorList>
            <person name="Thapa S.P."/>
            <person name="Coaker G."/>
        </authorList>
    </citation>
    <scope>NUCLEOTIDE SEQUENCE [LARGE SCALE GENOMIC DNA]</scope>
    <source>
        <strain evidence="2">CASJ007</strain>
    </source>
</reference>
<name>A0A251XEQ4_CLAMM</name>
<gene>
    <name evidence="2" type="ORF">CMMCAS07_19150</name>
</gene>
<comment type="caution">
    <text evidence="2">The sequence shown here is derived from an EMBL/GenBank/DDBJ whole genome shotgun (WGS) entry which is preliminary data.</text>
</comment>
<protein>
    <submittedName>
        <fullName evidence="2">Uncharacterized protein</fullName>
    </submittedName>
</protein>
<dbReference type="SUPFAM" id="SSF51445">
    <property type="entry name" value="(Trans)glycosidases"/>
    <property type="match status" value="1"/>
</dbReference>
<keyword evidence="3" id="KW-1185">Reference proteome</keyword>
<evidence type="ECO:0000256" key="1">
    <source>
        <dbReference type="ARBA" id="ARBA00022801"/>
    </source>
</evidence>
<dbReference type="InterPro" id="IPR036962">
    <property type="entry name" value="Glyco_hydro_3_N_sf"/>
</dbReference>
<dbReference type="Gene3D" id="3.20.20.300">
    <property type="entry name" value="Glycoside hydrolase, family 3, N-terminal domain"/>
    <property type="match status" value="1"/>
</dbReference>
<dbReference type="EMBL" id="MDHH01000008">
    <property type="protein sequence ID" value="OUE00520.1"/>
    <property type="molecule type" value="Genomic_DNA"/>
</dbReference>
<evidence type="ECO:0000313" key="3">
    <source>
        <dbReference type="Proteomes" id="UP000195062"/>
    </source>
</evidence>
<organism evidence="2 3">
    <name type="scientific">Clavibacter michiganensis subsp. michiganensis</name>
    <dbReference type="NCBI Taxonomy" id="33013"/>
    <lineage>
        <taxon>Bacteria</taxon>
        <taxon>Bacillati</taxon>
        <taxon>Actinomycetota</taxon>
        <taxon>Actinomycetes</taxon>
        <taxon>Micrococcales</taxon>
        <taxon>Microbacteriaceae</taxon>
        <taxon>Clavibacter</taxon>
    </lineage>
</organism>
<sequence>MGFGFNRQVITGLLREELGYDGVVVTDWELVNDNHVGDQVLPARAWAWRS</sequence>
<dbReference type="AlphaFoldDB" id="A0A251XEQ4"/>
<dbReference type="GO" id="GO:0005975">
    <property type="term" value="P:carbohydrate metabolic process"/>
    <property type="evidence" value="ECO:0007669"/>
    <property type="project" value="InterPro"/>
</dbReference>
<dbReference type="InterPro" id="IPR017853">
    <property type="entry name" value="GH"/>
</dbReference>
<evidence type="ECO:0000313" key="2">
    <source>
        <dbReference type="EMBL" id="OUE00520.1"/>
    </source>
</evidence>
<keyword evidence="1" id="KW-0378">Hydrolase</keyword>
<dbReference type="GO" id="GO:0004553">
    <property type="term" value="F:hydrolase activity, hydrolyzing O-glycosyl compounds"/>
    <property type="evidence" value="ECO:0007669"/>
    <property type="project" value="InterPro"/>
</dbReference>
<accession>A0A251XEQ4</accession>
<dbReference type="Proteomes" id="UP000195062">
    <property type="component" value="Unassembled WGS sequence"/>
</dbReference>